<dbReference type="Proteomes" id="UP001056120">
    <property type="component" value="Linkage Group LG25"/>
</dbReference>
<evidence type="ECO:0000313" key="2">
    <source>
        <dbReference type="Proteomes" id="UP001056120"/>
    </source>
</evidence>
<name>A0ACB9A254_9ASTR</name>
<comment type="caution">
    <text evidence="1">The sequence shown here is derived from an EMBL/GenBank/DDBJ whole genome shotgun (WGS) entry which is preliminary data.</text>
</comment>
<sequence length="99" mass="10905">MPGQGDPPMPQPLQAGGLGYEANKGTGGPRGGRPTSATAVAANLAARVLLVRRQRCWWSLVKTVTVTRVSNPVFRRDAFFWSESKLGFPRVRIPVMRWN</sequence>
<keyword evidence="2" id="KW-1185">Reference proteome</keyword>
<accession>A0ACB9A254</accession>
<reference evidence="2" key="1">
    <citation type="journal article" date="2022" name="Mol. Ecol. Resour.">
        <title>The genomes of chicory, endive, great burdock and yacon provide insights into Asteraceae palaeo-polyploidization history and plant inulin production.</title>
        <authorList>
            <person name="Fan W."/>
            <person name="Wang S."/>
            <person name="Wang H."/>
            <person name="Wang A."/>
            <person name="Jiang F."/>
            <person name="Liu H."/>
            <person name="Zhao H."/>
            <person name="Xu D."/>
            <person name="Zhang Y."/>
        </authorList>
    </citation>
    <scope>NUCLEOTIDE SEQUENCE [LARGE SCALE GENOMIC DNA]</scope>
    <source>
        <strain evidence="2">cv. Yunnan</strain>
    </source>
</reference>
<protein>
    <submittedName>
        <fullName evidence="1">Uncharacterized protein</fullName>
    </submittedName>
</protein>
<gene>
    <name evidence="1" type="ORF">L1987_74422</name>
</gene>
<proteinExistence type="predicted"/>
<organism evidence="1 2">
    <name type="scientific">Smallanthus sonchifolius</name>
    <dbReference type="NCBI Taxonomy" id="185202"/>
    <lineage>
        <taxon>Eukaryota</taxon>
        <taxon>Viridiplantae</taxon>
        <taxon>Streptophyta</taxon>
        <taxon>Embryophyta</taxon>
        <taxon>Tracheophyta</taxon>
        <taxon>Spermatophyta</taxon>
        <taxon>Magnoliopsida</taxon>
        <taxon>eudicotyledons</taxon>
        <taxon>Gunneridae</taxon>
        <taxon>Pentapetalae</taxon>
        <taxon>asterids</taxon>
        <taxon>campanulids</taxon>
        <taxon>Asterales</taxon>
        <taxon>Asteraceae</taxon>
        <taxon>Asteroideae</taxon>
        <taxon>Heliantheae alliance</taxon>
        <taxon>Millerieae</taxon>
        <taxon>Smallanthus</taxon>
    </lineage>
</organism>
<reference evidence="1 2" key="2">
    <citation type="journal article" date="2022" name="Mol. Ecol. Resour.">
        <title>The genomes of chicory, endive, great burdock and yacon provide insights into Asteraceae paleo-polyploidization history and plant inulin production.</title>
        <authorList>
            <person name="Fan W."/>
            <person name="Wang S."/>
            <person name="Wang H."/>
            <person name="Wang A."/>
            <person name="Jiang F."/>
            <person name="Liu H."/>
            <person name="Zhao H."/>
            <person name="Xu D."/>
            <person name="Zhang Y."/>
        </authorList>
    </citation>
    <scope>NUCLEOTIDE SEQUENCE [LARGE SCALE GENOMIC DNA]</scope>
    <source>
        <strain evidence="2">cv. Yunnan</strain>
        <tissue evidence="1">Leaves</tissue>
    </source>
</reference>
<dbReference type="EMBL" id="CM042042">
    <property type="protein sequence ID" value="KAI3704207.1"/>
    <property type="molecule type" value="Genomic_DNA"/>
</dbReference>
<evidence type="ECO:0000313" key="1">
    <source>
        <dbReference type="EMBL" id="KAI3704207.1"/>
    </source>
</evidence>